<keyword evidence="6 7" id="KW-0472">Membrane</keyword>
<evidence type="ECO:0000256" key="2">
    <source>
        <dbReference type="ARBA" id="ARBA00022448"/>
    </source>
</evidence>
<dbReference type="Pfam" id="PF07690">
    <property type="entry name" value="MFS_1"/>
    <property type="match status" value="1"/>
</dbReference>
<feature type="transmembrane region" description="Helical" evidence="7">
    <location>
        <begin position="257"/>
        <end position="278"/>
    </location>
</feature>
<proteinExistence type="predicted"/>
<feature type="transmembrane region" description="Helical" evidence="7">
    <location>
        <begin position="290"/>
        <end position="312"/>
    </location>
</feature>
<dbReference type="InterPro" id="IPR005829">
    <property type="entry name" value="Sugar_transporter_CS"/>
</dbReference>
<dbReference type="GO" id="GO:0005886">
    <property type="term" value="C:plasma membrane"/>
    <property type="evidence" value="ECO:0007669"/>
    <property type="project" value="UniProtKB-SubCell"/>
</dbReference>
<feature type="transmembrane region" description="Helical" evidence="7">
    <location>
        <begin position="98"/>
        <end position="119"/>
    </location>
</feature>
<keyword evidence="2" id="KW-0813">Transport</keyword>
<dbReference type="EMBL" id="SNVI01000002">
    <property type="protein sequence ID" value="TFE41994.1"/>
    <property type="molecule type" value="Genomic_DNA"/>
</dbReference>
<evidence type="ECO:0000259" key="8">
    <source>
        <dbReference type="PROSITE" id="PS50850"/>
    </source>
</evidence>
<feature type="transmembrane region" description="Helical" evidence="7">
    <location>
        <begin position="388"/>
        <end position="406"/>
    </location>
</feature>
<evidence type="ECO:0000256" key="3">
    <source>
        <dbReference type="ARBA" id="ARBA00022475"/>
    </source>
</evidence>
<dbReference type="GO" id="GO:0022857">
    <property type="term" value="F:transmembrane transporter activity"/>
    <property type="evidence" value="ECO:0007669"/>
    <property type="project" value="InterPro"/>
</dbReference>
<name>A0A4Y8MX32_9BURK</name>
<dbReference type="GeneID" id="97310879"/>
<dbReference type="PROSITE" id="PS00217">
    <property type="entry name" value="SUGAR_TRANSPORT_2"/>
    <property type="match status" value="1"/>
</dbReference>
<keyword evidence="4 7" id="KW-0812">Transmembrane</keyword>
<dbReference type="PANTHER" id="PTHR43045">
    <property type="entry name" value="SHIKIMATE TRANSPORTER"/>
    <property type="match status" value="1"/>
</dbReference>
<feature type="transmembrane region" description="Helical" evidence="7">
    <location>
        <begin position="125"/>
        <end position="151"/>
    </location>
</feature>
<feature type="transmembrane region" description="Helical" evidence="7">
    <location>
        <begin position="418"/>
        <end position="438"/>
    </location>
</feature>
<evidence type="ECO:0000256" key="1">
    <source>
        <dbReference type="ARBA" id="ARBA00004651"/>
    </source>
</evidence>
<dbReference type="AlphaFoldDB" id="A0A4Y8MX32"/>
<dbReference type="PANTHER" id="PTHR43045:SF4">
    <property type="entry name" value="TRANSPORTER YDFJ-RELATED"/>
    <property type="match status" value="1"/>
</dbReference>
<evidence type="ECO:0000256" key="7">
    <source>
        <dbReference type="SAM" id="Phobius"/>
    </source>
</evidence>
<dbReference type="PROSITE" id="PS50850">
    <property type="entry name" value="MFS"/>
    <property type="match status" value="1"/>
</dbReference>
<dbReference type="CDD" id="cd17316">
    <property type="entry name" value="MFS_SV2_like"/>
    <property type="match status" value="1"/>
</dbReference>
<reference evidence="9 10" key="1">
    <citation type="submission" date="2019-03" db="EMBL/GenBank/DDBJ databases">
        <title>Complete Genome Sequence of Paraburkholderia dipogonis ICMP 19430T, a Nitrogen-fixing Symbiont of the South African Invasive Legume Dipogon lignosus in New Zealand.</title>
        <authorList>
            <person name="De Meyer S.E."/>
        </authorList>
    </citation>
    <scope>NUCLEOTIDE SEQUENCE [LARGE SCALE GENOMIC DNA]</scope>
    <source>
        <strain evidence="9 10">ICMP 19430</strain>
    </source>
</reference>
<feature type="transmembrane region" description="Helical" evidence="7">
    <location>
        <begin position="350"/>
        <end position="376"/>
    </location>
</feature>
<dbReference type="InterPro" id="IPR020846">
    <property type="entry name" value="MFS_dom"/>
</dbReference>
<dbReference type="Proteomes" id="UP000297385">
    <property type="component" value="Unassembled WGS sequence"/>
</dbReference>
<gene>
    <name evidence="9" type="ORF">E2553_35840</name>
</gene>
<organism evidence="9 10">
    <name type="scientific">Paraburkholderia dipogonis</name>
    <dbReference type="NCBI Taxonomy" id="1211383"/>
    <lineage>
        <taxon>Bacteria</taxon>
        <taxon>Pseudomonadati</taxon>
        <taxon>Pseudomonadota</taxon>
        <taxon>Betaproteobacteria</taxon>
        <taxon>Burkholderiales</taxon>
        <taxon>Burkholderiaceae</taxon>
        <taxon>Paraburkholderia</taxon>
    </lineage>
</organism>
<evidence type="ECO:0000313" key="10">
    <source>
        <dbReference type="Proteomes" id="UP000297385"/>
    </source>
</evidence>
<evidence type="ECO:0000313" key="9">
    <source>
        <dbReference type="EMBL" id="TFE41994.1"/>
    </source>
</evidence>
<dbReference type="InterPro" id="IPR036259">
    <property type="entry name" value="MFS_trans_sf"/>
</dbReference>
<feature type="transmembrane region" description="Helical" evidence="7">
    <location>
        <begin position="324"/>
        <end position="344"/>
    </location>
</feature>
<comment type="subcellular location">
    <subcellularLocation>
        <location evidence="1">Cell membrane</location>
        <topology evidence="1">Multi-pass membrane protein</topology>
    </subcellularLocation>
</comment>
<feature type="domain" description="Major facilitator superfamily (MFS) profile" evidence="8">
    <location>
        <begin position="25"/>
        <end position="442"/>
    </location>
</feature>
<feature type="transmembrane region" description="Helical" evidence="7">
    <location>
        <begin position="65"/>
        <end position="86"/>
    </location>
</feature>
<comment type="caution">
    <text evidence="9">The sequence shown here is derived from an EMBL/GenBank/DDBJ whole genome shotgun (WGS) entry which is preliminary data.</text>
</comment>
<feature type="transmembrane region" description="Helical" evidence="7">
    <location>
        <begin position="202"/>
        <end position="223"/>
    </location>
</feature>
<evidence type="ECO:0000256" key="6">
    <source>
        <dbReference type="ARBA" id="ARBA00023136"/>
    </source>
</evidence>
<dbReference type="InterPro" id="IPR011701">
    <property type="entry name" value="MFS"/>
</dbReference>
<dbReference type="RefSeq" id="WP_134465271.1">
    <property type="nucleotide sequence ID" value="NZ_JBHMFL010000100.1"/>
</dbReference>
<keyword evidence="3" id="KW-1003">Cell membrane</keyword>
<dbReference type="SUPFAM" id="SSF103473">
    <property type="entry name" value="MFS general substrate transporter"/>
    <property type="match status" value="1"/>
</dbReference>
<dbReference type="Gene3D" id="1.20.1250.20">
    <property type="entry name" value="MFS general substrate transporter like domains"/>
    <property type="match status" value="2"/>
</dbReference>
<sequence>MESVRVTHVGGLEAEKSIDDKRKNAIKGAVFSEFIDMFDIYLPVIILAPVQSFFLPAGVSGGHQAILESLVFITTLLGRPIGALLFGRIADRVGRRAASILSVSGFGVATLLIALIPGYESIGIASYWLLVILRFVDGIFLGGGYTGALPLAIEYSRKSQRGLVGGLILAGFPAAYVAINVIARIMFSLFPVGGPQSAYAQWGWRIPFVIGALMAGLLALYYIRKVTESEVWAGKSTGKPQTSSAGRLTSGKTFRNLVQVLLMMTGFWLTQNVVGLFLPTGILLKTLHLTALQMTTTLMISYSVLCVSYIGAGMLGQLIGRRTMLTSIGLLSSTVGAFLLYTLIEAVNWSLPFIVLTVCGLAITVSSAWAVIVTYINERFATGVRATGFGVGYSLSVILPSFYAFYMNWLGSVMPPRFAPVALLCIGGVIACIGALMGPETKDVDL</sequence>
<keyword evidence="5 7" id="KW-1133">Transmembrane helix</keyword>
<evidence type="ECO:0000256" key="5">
    <source>
        <dbReference type="ARBA" id="ARBA00022989"/>
    </source>
</evidence>
<evidence type="ECO:0000256" key="4">
    <source>
        <dbReference type="ARBA" id="ARBA00022692"/>
    </source>
</evidence>
<protein>
    <submittedName>
        <fullName evidence="9">MFS transporter</fullName>
    </submittedName>
</protein>
<accession>A0A4Y8MX32</accession>
<feature type="transmembrane region" description="Helical" evidence="7">
    <location>
        <begin position="163"/>
        <end position="190"/>
    </location>
</feature>